<organism evidence="4 5">
    <name type="scientific">Candidatus Enterococcus lowellii</name>
    <dbReference type="NCBI Taxonomy" id="2230877"/>
    <lineage>
        <taxon>Bacteria</taxon>
        <taxon>Bacillati</taxon>
        <taxon>Bacillota</taxon>
        <taxon>Bacilli</taxon>
        <taxon>Lactobacillales</taxon>
        <taxon>Enterococcaceae</taxon>
        <taxon>Enterococcus</taxon>
    </lineage>
</organism>
<keyword evidence="1" id="KW-0560">Oxidoreductase</keyword>
<dbReference type="SUPFAM" id="SSF55347">
    <property type="entry name" value="Glyceraldehyde-3-phosphate dehydrogenase-like, C-terminal domain"/>
    <property type="match status" value="1"/>
</dbReference>
<feature type="domain" description="Gfo/Idh/MocA-like oxidoreductase N-terminal" evidence="2">
    <location>
        <begin position="23"/>
        <end position="117"/>
    </location>
</feature>
<evidence type="ECO:0000313" key="4">
    <source>
        <dbReference type="EMBL" id="WYJ76415.1"/>
    </source>
</evidence>
<evidence type="ECO:0000259" key="3">
    <source>
        <dbReference type="Pfam" id="PF22725"/>
    </source>
</evidence>
<keyword evidence="5" id="KW-1185">Reference proteome</keyword>
<dbReference type="InterPro" id="IPR000683">
    <property type="entry name" value="Gfo/Idh/MocA-like_OxRdtase_N"/>
</dbReference>
<dbReference type="InterPro" id="IPR055170">
    <property type="entry name" value="GFO_IDH_MocA-like_dom"/>
</dbReference>
<dbReference type="SUPFAM" id="SSF51735">
    <property type="entry name" value="NAD(P)-binding Rossmann-fold domains"/>
    <property type="match status" value="1"/>
</dbReference>
<dbReference type="PANTHER" id="PTHR43818">
    <property type="entry name" value="BCDNA.GH03377"/>
    <property type="match status" value="1"/>
</dbReference>
<dbReference type="Pfam" id="PF22725">
    <property type="entry name" value="GFO_IDH_MocA_C3"/>
    <property type="match status" value="1"/>
</dbReference>
<name>A0ABZ2SN44_9ENTE</name>
<dbReference type="InterPro" id="IPR050463">
    <property type="entry name" value="Gfo/Idh/MocA_oxidrdct_glycsds"/>
</dbReference>
<reference evidence="4 5" key="2">
    <citation type="submission" date="2024-03" db="EMBL/GenBank/DDBJ databases">
        <title>The Genome Sequence of Enterococcus sp. DIV2402.</title>
        <authorList>
            <consortium name="The Broad Institute Genomics Platform"/>
            <consortium name="The Broad Institute Microbial Omics Core"/>
            <consortium name="The Broad Institute Genomic Center for Infectious Diseases"/>
            <person name="Earl A."/>
            <person name="Manson A."/>
            <person name="Gilmore M."/>
            <person name="Schwartman J."/>
            <person name="Shea T."/>
            <person name="Abouelleil A."/>
            <person name="Cao P."/>
            <person name="Chapman S."/>
            <person name="Cusick C."/>
            <person name="Young S."/>
            <person name="Neafsey D."/>
            <person name="Nusbaum C."/>
            <person name="Birren B."/>
        </authorList>
    </citation>
    <scope>NUCLEOTIDE SEQUENCE [LARGE SCALE GENOMIC DNA]</scope>
    <source>
        <strain evidence="4 5">DIV2402</strain>
    </source>
</reference>
<gene>
    <name evidence="4" type="ORF">DOK78_001041</name>
</gene>
<sequence>MKVALISAWHVHTKKFMARLLAKKVDCVYVWDFDELRGKQAADEYHAQFEADYRVILADETIDAVIVEAPTTMHKELIILAAQAKKHIFSEKILALTSQDCLEIEAVIRENNVKFMISLESLANNAYHYAFQLVHDGALGEVTSAYFRRSHGAVIQNHLPSYWFDVSQSGGGVTLDLGSHGFTLLPLICGKPKSVSCTMNEQWGSGVDERSTTVIEFASGAIGTAATSFLASTLDNYLEIIGTQGSLQIVGNEHEPQAIFIQSNLKAEYQRKTLISSEGISKLTEYPIELFVDLVNDSEKKELPYYDLEAAKMLTRLVECAYESAQTGRTVIY</sequence>
<evidence type="ECO:0000259" key="2">
    <source>
        <dbReference type="Pfam" id="PF01408"/>
    </source>
</evidence>
<dbReference type="Gene3D" id="3.30.360.10">
    <property type="entry name" value="Dihydrodipicolinate Reductase, domain 2"/>
    <property type="match status" value="1"/>
</dbReference>
<dbReference type="Pfam" id="PF01408">
    <property type="entry name" value="GFO_IDH_MocA"/>
    <property type="match status" value="1"/>
</dbReference>
<protein>
    <recommendedName>
        <fullName evidence="6">Gfo/Idh/MocA family oxidoreductase</fullName>
    </recommendedName>
</protein>
<dbReference type="Proteomes" id="UP000664701">
    <property type="component" value="Chromosome"/>
</dbReference>
<evidence type="ECO:0000256" key="1">
    <source>
        <dbReference type="ARBA" id="ARBA00023002"/>
    </source>
</evidence>
<feature type="domain" description="GFO/IDH/MocA-like oxidoreductase" evidence="3">
    <location>
        <begin position="129"/>
        <end position="247"/>
    </location>
</feature>
<evidence type="ECO:0000313" key="5">
    <source>
        <dbReference type="Proteomes" id="UP000664701"/>
    </source>
</evidence>
<dbReference type="Gene3D" id="3.40.50.720">
    <property type="entry name" value="NAD(P)-binding Rossmann-like Domain"/>
    <property type="match status" value="1"/>
</dbReference>
<dbReference type="EMBL" id="CP147251">
    <property type="protein sequence ID" value="WYJ76415.1"/>
    <property type="molecule type" value="Genomic_DNA"/>
</dbReference>
<accession>A0ABZ2SN44</accession>
<dbReference type="RefSeq" id="WP_207942335.1">
    <property type="nucleotide sequence ID" value="NZ_CP147251.1"/>
</dbReference>
<proteinExistence type="predicted"/>
<reference evidence="4 5" key="1">
    <citation type="submission" date="2021-03" db="EMBL/GenBank/DDBJ databases">
        <authorList>
            <person name="Gilmore M.S."/>
            <person name="Schwartzman J."/>
            <person name="Van Tyne D."/>
            <person name="Martin M."/>
            <person name="Earl A.M."/>
            <person name="Manson A.L."/>
            <person name="Straub T."/>
            <person name="Salamzade R."/>
            <person name="Saavedra J."/>
            <person name="Lebreton F."/>
            <person name="Prichula J."/>
            <person name="Schaufler K."/>
            <person name="Gaca A."/>
            <person name="Sgardioli B."/>
            <person name="Wagenaar J."/>
            <person name="Strong T."/>
        </authorList>
    </citation>
    <scope>NUCLEOTIDE SEQUENCE [LARGE SCALE GENOMIC DNA]</scope>
    <source>
        <strain evidence="4 5">DIV2402</strain>
    </source>
</reference>
<evidence type="ECO:0008006" key="6">
    <source>
        <dbReference type="Google" id="ProtNLM"/>
    </source>
</evidence>
<dbReference type="InterPro" id="IPR036291">
    <property type="entry name" value="NAD(P)-bd_dom_sf"/>
</dbReference>
<dbReference type="PANTHER" id="PTHR43818:SF11">
    <property type="entry name" value="BCDNA.GH03377"/>
    <property type="match status" value="1"/>
</dbReference>